<reference evidence="1 2" key="1">
    <citation type="submission" date="2014-04" db="EMBL/GenBank/DDBJ databases">
        <authorList>
            <consortium name="DOE Joint Genome Institute"/>
            <person name="Kuo A."/>
            <person name="Ruytinx J."/>
            <person name="Rineau F."/>
            <person name="Colpaert J."/>
            <person name="Kohler A."/>
            <person name="Nagy L.G."/>
            <person name="Floudas D."/>
            <person name="Copeland A."/>
            <person name="Barry K.W."/>
            <person name="Cichocki N."/>
            <person name="Veneault-Fourrey C."/>
            <person name="LaButti K."/>
            <person name="Lindquist E.A."/>
            <person name="Lipzen A."/>
            <person name="Lundell T."/>
            <person name="Morin E."/>
            <person name="Murat C."/>
            <person name="Sun H."/>
            <person name="Tunlid A."/>
            <person name="Henrissat B."/>
            <person name="Grigoriev I.V."/>
            <person name="Hibbett D.S."/>
            <person name="Martin F."/>
            <person name="Nordberg H.P."/>
            <person name="Cantor M.N."/>
            <person name="Hua S.X."/>
        </authorList>
    </citation>
    <scope>NUCLEOTIDE SEQUENCE [LARGE SCALE GENOMIC DNA]</scope>
    <source>
        <strain evidence="1 2">UH-Slu-Lm8-n1</strain>
    </source>
</reference>
<evidence type="ECO:0000313" key="1">
    <source>
        <dbReference type="EMBL" id="KIK40139.1"/>
    </source>
</evidence>
<organism evidence="1 2">
    <name type="scientific">Suillus luteus UH-Slu-Lm8-n1</name>
    <dbReference type="NCBI Taxonomy" id="930992"/>
    <lineage>
        <taxon>Eukaryota</taxon>
        <taxon>Fungi</taxon>
        <taxon>Dikarya</taxon>
        <taxon>Basidiomycota</taxon>
        <taxon>Agaricomycotina</taxon>
        <taxon>Agaricomycetes</taxon>
        <taxon>Agaricomycetidae</taxon>
        <taxon>Boletales</taxon>
        <taxon>Suillineae</taxon>
        <taxon>Suillaceae</taxon>
        <taxon>Suillus</taxon>
    </lineage>
</organism>
<dbReference type="Proteomes" id="UP000054485">
    <property type="component" value="Unassembled WGS sequence"/>
</dbReference>
<dbReference type="InParanoid" id="A0A0D0AQ34"/>
<gene>
    <name evidence="1" type="ORF">CY34DRAFT_807506</name>
</gene>
<dbReference type="AlphaFoldDB" id="A0A0D0AQ34"/>
<proteinExistence type="predicted"/>
<accession>A0A0D0AQ34</accession>
<dbReference type="EMBL" id="KN835314">
    <property type="protein sequence ID" value="KIK40139.1"/>
    <property type="molecule type" value="Genomic_DNA"/>
</dbReference>
<reference evidence="2" key="2">
    <citation type="submission" date="2015-01" db="EMBL/GenBank/DDBJ databases">
        <title>Evolutionary Origins and Diversification of the Mycorrhizal Mutualists.</title>
        <authorList>
            <consortium name="DOE Joint Genome Institute"/>
            <consortium name="Mycorrhizal Genomics Consortium"/>
            <person name="Kohler A."/>
            <person name="Kuo A."/>
            <person name="Nagy L.G."/>
            <person name="Floudas D."/>
            <person name="Copeland A."/>
            <person name="Barry K.W."/>
            <person name="Cichocki N."/>
            <person name="Veneault-Fourrey C."/>
            <person name="LaButti K."/>
            <person name="Lindquist E.A."/>
            <person name="Lipzen A."/>
            <person name="Lundell T."/>
            <person name="Morin E."/>
            <person name="Murat C."/>
            <person name="Riley R."/>
            <person name="Ohm R."/>
            <person name="Sun H."/>
            <person name="Tunlid A."/>
            <person name="Henrissat B."/>
            <person name="Grigoriev I.V."/>
            <person name="Hibbett D.S."/>
            <person name="Martin F."/>
        </authorList>
    </citation>
    <scope>NUCLEOTIDE SEQUENCE [LARGE SCALE GENOMIC DNA]</scope>
    <source>
        <strain evidence="2">UH-Slu-Lm8-n1</strain>
    </source>
</reference>
<protein>
    <submittedName>
        <fullName evidence="1">Uncharacterized protein</fullName>
    </submittedName>
</protein>
<keyword evidence="2" id="KW-1185">Reference proteome</keyword>
<evidence type="ECO:0000313" key="2">
    <source>
        <dbReference type="Proteomes" id="UP000054485"/>
    </source>
</evidence>
<dbReference type="HOGENOM" id="CLU_2905658_0_0_1"/>
<sequence>MLTVVIHGCLSRDACYDESLPQRLAYVPNFRDYRIRHRAIPEIDQFISAKSLYTRLQKNARP</sequence>
<name>A0A0D0AQ34_9AGAM</name>